<feature type="compositionally biased region" description="Pro residues" evidence="1">
    <location>
        <begin position="44"/>
        <end position="55"/>
    </location>
</feature>
<gene>
    <name evidence="2" type="ORF">CBRE1094_LOCUS13626</name>
</gene>
<evidence type="ECO:0000256" key="1">
    <source>
        <dbReference type="SAM" id="MobiDB-lite"/>
    </source>
</evidence>
<dbReference type="AlphaFoldDB" id="A0A7S2D484"/>
<reference evidence="2" key="1">
    <citation type="submission" date="2021-01" db="EMBL/GenBank/DDBJ databases">
        <authorList>
            <person name="Corre E."/>
            <person name="Pelletier E."/>
            <person name="Niang G."/>
            <person name="Scheremetjew M."/>
            <person name="Finn R."/>
            <person name="Kale V."/>
            <person name="Holt S."/>
            <person name="Cochrane G."/>
            <person name="Meng A."/>
            <person name="Brown T."/>
            <person name="Cohen L."/>
        </authorList>
    </citation>
    <scope>NUCLEOTIDE SEQUENCE</scope>
    <source>
        <strain evidence="2">UTEX LB 985</strain>
    </source>
</reference>
<name>A0A7S2D484_9EUKA</name>
<accession>A0A7S2D484</accession>
<sequence length="112" mass="11287">MGGFSQCQSCDHGLGPGVTNGGCSGNCNDASECVVGARLDLSPPSMPPPPSPLPSSPTNGGEGGLRPCPTTPVDGQAANCQLSPSGRTARCSCQLLWDDGCEHPRTSELVCS</sequence>
<protein>
    <submittedName>
        <fullName evidence="2">Uncharacterized protein</fullName>
    </submittedName>
</protein>
<proteinExistence type="predicted"/>
<evidence type="ECO:0000313" key="2">
    <source>
        <dbReference type="EMBL" id="CAD9443291.1"/>
    </source>
</evidence>
<organism evidence="2">
    <name type="scientific">Haptolina brevifila</name>
    <dbReference type="NCBI Taxonomy" id="156173"/>
    <lineage>
        <taxon>Eukaryota</taxon>
        <taxon>Haptista</taxon>
        <taxon>Haptophyta</taxon>
        <taxon>Prymnesiophyceae</taxon>
        <taxon>Prymnesiales</taxon>
        <taxon>Prymnesiaceae</taxon>
        <taxon>Haptolina</taxon>
    </lineage>
</organism>
<dbReference type="EMBL" id="HBGU01025143">
    <property type="protein sequence ID" value="CAD9443291.1"/>
    <property type="molecule type" value="Transcribed_RNA"/>
</dbReference>
<feature type="region of interest" description="Disordered" evidence="1">
    <location>
        <begin position="38"/>
        <end position="70"/>
    </location>
</feature>